<feature type="compositionally biased region" description="Low complexity" evidence="1">
    <location>
        <begin position="128"/>
        <end position="141"/>
    </location>
</feature>
<proteinExistence type="predicted"/>
<reference evidence="2" key="1">
    <citation type="submission" date="2022-03" db="EMBL/GenBank/DDBJ databases">
        <authorList>
            <person name="Sayadi A."/>
        </authorList>
    </citation>
    <scope>NUCLEOTIDE SEQUENCE</scope>
</reference>
<evidence type="ECO:0000313" key="2">
    <source>
        <dbReference type="EMBL" id="CAH1966522.1"/>
    </source>
</evidence>
<dbReference type="AlphaFoldDB" id="A0A9P0K3F0"/>
<protein>
    <submittedName>
        <fullName evidence="2">Uncharacterized protein</fullName>
    </submittedName>
</protein>
<dbReference type="EMBL" id="CAKOFQ010006734">
    <property type="protein sequence ID" value="CAH1966522.1"/>
    <property type="molecule type" value="Genomic_DNA"/>
</dbReference>
<name>A0A9P0K3F0_ACAOB</name>
<comment type="caution">
    <text evidence="2">The sequence shown here is derived from an EMBL/GenBank/DDBJ whole genome shotgun (WGS) entry which is preliminary data.</text>
</comment>
<dbReference type="OrthoDB" id="6748100at2759"/>
<evidence type="ECO:0000256" key="1">
    <source>
        <dbReference type="SAM" id="MobiDB-lite"/>
    </source>
</evidence>
<dbReference type="Proteomes" id="UP001152888">
    <property type="component" value="Unassembled WGS sequence"/>
</dbReference>
<evidence type="ECO:0000313" key="3">
    <source>
        <dbReference type="Proteomes" id="UP001152888"/>
    </source>
</evidence>
<organism evidence="2 3">
    <name type="scientific">Acanthoscelides obtectus</name>
    <name type="common">Bean weevil</name>
    <name type="synonym">Bruchus obtectus</name>
    <dbReference type="NCBI Taxonomy" id="200917"/>
    <lineage>
        <taxon>Eukaryota</taxon>
        <taxon>Metazoa</taxon>
        <taxon>Ecdysozoa</taxon>
        <taxon>Arthropoda</taxon>
        <taxon>Hexapoda</taxon>
        <taxon>Insecta</taxon>
        <taxon>Pterygota</taxon>
        <taxon>Neoptera</taxon>
        <taxon>Endopterygota</taxon>
        <taxon>Coleoptera</taxon>
        <taxon>Polyphaga</taxon>
        <taxon>Cucujiformia</taxon>
        <taxon>Chrysomeloidea</taxon>
        <taxon>Chrysomelidae</taxon>
        <taxon>Bruchinae</taxon>
        <taxon>Bruchini</taxon>
        <taxon>Acanthoscelides</taxon>
    </lineage>
</organism>
<feature type="region of interest" description="Disordered" evidence="1">
    <location>
        <begin position="116"/>
        <end position="145"/>
    </location>
</feature>
<keyword evidence="3" id="KW-1185">Reference proteome</keyword>
<dbReference type="PANTHER" id="PTHR10773">
    <property type="entry name" value="DNA-DIRECTED RNA POLYMERASES I, II, AND III SUBUNIT RPABC2"/>
    <property type="match status" value="1"/>
</dbReference>
<accession>A0A9P0K3F0</accession>
<sequence>MSSRSRRILQAALENIENDKNVCNESSHCVYGEADQKDLGMDSEWEECIVSHIDGTVIPISFTDEAFIIEEEVEDSNVEHTSANPVMEVNTVQNQTTDVKTQNDGRDLDEVRTSIEQNGGTLGEGGNSSCSSSWSDSPVSRISKKRLKAKKSRVAGLSYVGYKKSDDGKIKQNCMKTSRSVKERCSHTLCGKKSERSFLCNMVSENDRQRIFKKFWNFSSWPEKKAFVKGLTSTRDVRRRRKDANNNSKKKEGHDIFLPKCNGERVRVCRRFFINTLDLGEDTFRRWVRRSDTFAENETERDDIPKRKKRTIAEGVKKKIHNEMKNNILKWLALLPKVPSHYCRSTSSCTYVESTFRSLSHMYSVYEDWCKSNDTKAASRTFFLDVLKQEKIKIHSPRKDQCDICCGYKVKSVSYDEYQKHIIMKNEARDAKNKAKAEANDTHLVLTMDLQSVLLCPKTDASRMYYKQKLQLHNFTIFVLNNKEVSLYVWHESNGGVSSNEFATCVIDFLSSCEHKYQTVTLISDGCTYQNRNKVLGSALRDYAVQSGILIRQLFLEKGHTMMECDSVHASLEKYFVPPINSPSDYIAQMRSARPKQPYKINVLDYKFFLNFEKLPTNLRSLRPGKKVGDPHVVDIRALEYRPTGDIFYKIRHSEEFEELPQRVFTRYVQKPPPLYSCEIPIAETKWKCLQELKGVIEEEHHHFYDKLTFKKDKNTVKKCNSNS</sequence>
<gene>
    <name evidence="2" type="ORF">ACAOBT_LOCUS6886</name>
</gene>
<dbReference type="PANTHER" id="PTHR10773:SF19">
    <property type="match status" value="1"/>
</dbReference>